<gene>
    <name evidence="4" type="ORF">CALK_0323</name>
</gene>
<dbReference type="SMART" id="SM00448">
    <property type="entry name" value="REC"/>
    <property type="match status" value="1"/>
</dbReference>
<evidence type="ECO:0000256" key="2">
    <source>
        <dbReference type="PROSITE-ProRule" id="PRU00169"/>
    </source>
</evidence>
<evidence type="ECO:0000313" key="4">
    <source>
        <dbReference type="EMBL" id="ERP39154.1"/>
    </source>
</evidence>
<dbReference type="CDD" id="cd17546">
    <property type="entry name" value="REC_hyHK_CKI1_RcsC-like"/>
    <property type="match status" value="1"/>
</dbReference>
<dbReference type="Gene3D" id="3.40.50.2300">
    <property type="match status" value="1"/>
</dbReference>
<sequence>MRTLIIEDDFSSRILMHKMLSPYGEVHVAENGREALGILKDIHVPSDWYDLICLDIMMPEMDGHTTLENIRSLEDSLSLRPGDRAKIIMTTALSDSESVVGAFKKNCDSYIVKPVERAKLLKQLRKLSLL</sequence>
<dbReference type="SUPFAM" id="SSF52172">
    <property type="entry name" value="CheY-like"/>
    <property type="match status" value="1"/>
</dbReference>
<keyword evidence="5" id="KW-1185">Reference proteome</keyword>
<dbReference type="InterPro" id="IPR050956">
    <property type="entry name" value="2C_system_His_kinase"/>
</dbReference>
<name>U7D9S7_9BACT</name>
<organism evidence="4 5">
    <name type="scientific">Chitinivibrio alkaliphilus ACht1</name>
    <dbReference type="NCBI Taxonomy" id="1313304"/>
    <lineage>
        <taxon>Bacteria</taxon>
        <taxon>Pseudomonadati</taxon>
        <taxon>Fibrobacterota</taxon>
        <taxon>Chitinivibrionia</taxon>
        <taxon>Chitinivibrionales</taxon>
        <taxon>Chitinivibrionaceae</taxon>
        <taxon>Chitinivibrio</taxon>
    </lineage>
</organism>
<dbReference type="OrthoDB" id="9790466at2"/>
<protein>
    <submittedName>
        <fullName evidence="4">Chemotaxis protein CheY</fullName>
    </submittedName>
</protein>
<comment type="caution">
    <text evidence="4">The sequence shown here is derived from an EMBL/GenBank/DDBJ whole genome shotgun (WGS) entry which is preliminary data.</text>
</comment>
<accession>U7D9S7</accession>
<dbReference type="STRING" id="1313304.CALK_0323"/>
<dbReference type="InterPro" id="IPR011006">
    <property type="entry name" value="CheY-like_superfamily"/>
</dbReference>
<dbReference type="PANTHER" id="PTHR43719:SF28">
    <property type="entry name" value="PEROXIDE STRESS-ACTIVATED HISTIDINE KINASE MAK1-RELATED"/>
    <property type="match status" value="1"/>
</dbReference>
<dbReference type="Proteomes" id="UP000017148">
    <property type="component" value="Unassembled WGS sequence"/>
</dbReference>
<evidence type="ECO:0000256" key="1">
    <source>
        <dbReference type="ARBA" id="ARBA00022553"/>
    </source>
</evidence>
<dbReference type="PROSITE" id="PS50110">
    <property type="entry name" value="RESPONSE_REGULATORY"/>
    <property type="match status" value="1"/>
</dbReference>
<dbReference type="GO" id="GO:0000160">
    <property type="term" value="P:phosphorelay signal transduction system"/>
    <property type="evidence" value="ECO:0007669"/>
    <property type="project" value="InterPro"/>
</dbReference>
<evidence type="ECO:0000313" key="5">
    <source>
        <dbReference type="Proteomes" id="UP000017148"/>
    </source>
</evidence>
<keyword evidence="1 2" id="KW-0597">Phosphoprotein</keyword>
<reference evidence="4 5" key="1">
    <citation type="journal article" date="2013" name="Environ. Microbiol.">
        <title>Genome analysis of Chitinivibrio alkaliphilus gen. nov., sp. nov., a novel extremely haloalkaliphilic anaerobic chitinolytic bacterium from the candidate phylum Termite Group 3.</title>
        <authorList>
            <person name="Sorokin D.Y."/>
            <person name="Gumerov V.M."/>
            <person name="Rakitin A.L."/>
            <person name="Beletsky A.V."/>
            <person name="Damste J.S."/>
            <person name="Muyzer G."/>
            <person name="Mardanov A.V."/>
            <person name="Ravin N.V."/>
        </authorList>
    </citation>
    <scope>NUCLEOTIDE SEQUENCE [LARGE SCALE GENOMIC DNA]</scope>
    <source>
        <strain evidence="4 5">ACht1</strain>
    </source>
</reference>
<dbReference type="RefSeq" id="WP_022635867.1">
    <property type="nucleotide sequence ID" value="NZ_ASJR01000002.1"/>
</dbReference>
<dbReference type="Pfam" id="PF00072">
    <property type="entry name" value="Response_reg"/>
    <property type="match status" value="1"/>
</dbReference>
<feature type="domain" description="Response regulatory" evidence="3">
    <location>
        <begin position="2"/>
        <end position="128"/>
    </location>
</feature>
<dbReference type="eggNOG" id="COG0745">
    <property type="taxonomic scope" value="Bacteria"/>
</dbReference>
<dbReference type="AlphaFoldDB" id="U7D9S7"/>
<dbReference type="InterPro" id="IPR001789">
    <property type="entry name" value="Sig_transdc_resp-reg_receiver"/>
</dbReference>
<feature type="modified residue" description="4-aspartylphosphate" evidence="2">
    <location>
        <position position="55"/>
    </location>
</feature>
<proteinExistence type="predicted"/>
<dbReference type="EMBL" id="ASJR01000002">
    <property type="protein sequence ID" value="ERP39154.1"/>
    <property type="molecule type" value="Genomic_DNA"/>
</dbReference>
<dbReference type="PANTHER" id="PTHR43719">
    <property type="entry name" value="TWO-COMPONENT HISTIDINE KINASE"/>
    <property type="match status" value="1"/>
</dbReference>
<evidence type="ECO:0000259" key="3">
    <source>
        <dbReference type="PROSITE" id="PS50110"/>
    </source>
</evidence>